<evidence type="ECO:0000313" key="3">
    <source>
        <dbReference type="EMBL" id="TJW12465.1"/>
    </source>
</evidence>
<keyword evidence="4" id="KW-1185">Reference proteome</keyword>
<comment type="caution">
    <text evidence="3">The sequence shown here is derived from an EMBL/GenBank/DDBJ whole genome shotgun (WGS) entry which is preliminary data.</text>
</comment>
<keyword evidence="2" id="KW-0732">Signal</keyword>
<protein>
    <recommendedName>
        <fullName evidence="5">Diheme cytochrome c NapB</fullName>
    </recommendedName>
</protein>
<dbReference type="InterPro" id="IPR036280">
    <property type="entry name" value="Multihaem_cyt_sf"/>
</dbReference>
<proteinExistence type="predicted"/>
<dbReference type="AlphaFoldDB" id="A0A4T9TA88"/>
<feature type="compositionally biased region" description="Low complexity" evidence="1">
    <location>
        <begin position="28"/>
        <end position="37"/>
    </location>
</feature>
<feature type="signal peptide" evidence="2">
    <location>
        <begin position="1"/>
        <end position="25"/>
    </location>
</feature>
<dbReference type="RefSeq" id="WP_136845329.1">
    <property type="nucleotide sequence ID" value="NZ_CANPEU010000009.1"/>
</dbReference>
<evidence type="ECO:0000313" key="4">
    <source>
        <dbReference type="Proteomes" id="UP000309454"/>
    </source>
</evidence>
<gene>
    <name evidence="3" type="ORF">E5982_02410</name>
</gene>
<feature type="region of interest" description="Disordered" evidence="1">
    <location>
        <begin position="28"/>
        <end position="51"/>
    </location>
</feature>
<dbReference type="OrthoDB" id="3197389at2"/>
<evidence type="ECO:0008006" key="5">
    <source>
        <dbReference type="Google" id="ProtNLM"/>
    </source>
</evidence>
<sequence>MGMGTKAARAAVMGAVALTMALAAAGCGGAPSADGAAEYGPGEPPLMPASHQGRYESLGMAGCYGCHGANEATDHMLAAAPALPADHYVDGDVATFEVFGPRGECITCHPQG</sequence>
<reference evidence="3 4" key="1">
    <citation type="submission" date="2019-04" db="EMBL/GenBank/DDBJ databases">
        <title>Microbes associate with the intestines of laboratory mice.</title>
        <authorList>
            <person name="Navarre W."/>
            <person name="Wong E."/>
            <person name="Huang K.C."/>
            <person name="Tropini C."/>
            <person name="Ng K."/>
            <person name="Yu B."/>
        </authorList>
    </citation>
    <scope>NUCLEOTIDE SEQUENCE [LARGE SCALE GENOMIC DNA]</scope>
    <source>
        <strain evidence="3 4">NM48_B13</strain>
    </source>
</reference>
<evidence type="ECO:0000256" key="1">
    <source>
        <dbReference type="SAM" id="MobiDB-lite"/>
    </source>
</evidence>
<accession>A0A4T9TA88</accession>
<feature type="chain" id="PRO_5039121760" description="Diheme cytochrome c NapB" evidence="2">
    <location>
        <begin position="26"/>
        <end position="112"/>
    </location>
</feature>
<dbReference type="PROSITE" id="PS51257">
    <property type="entry name" value="PROKAR_LIPOPROTEIN"/>
    <property type="match status" value="1"/>
</dbReference>
<dbReference type="SUPFAM" id="SSF48695">
    <property type="entry name" value="Multiheme cytochromes"/>
    <property type="match status" value="1"/>
</dbReference>
<evidence type="ECO:0000256" key="2">
    <source>
        <dbReference type="SAM" id="SignalP"/>
    </source>
</evidence>
<name>A0A4T9TA88_9ACTN</name>
<dbReference type="Proteomes" id="UP000309454">
    <property type="component" value="Unassembled WGS sequence"/>
</dbReference>
<dbReference type="EMBL" id="SSTM01000001">
    <property type="protein sequence ID" value="TJW12465.1"/>
    <property type="molecule type" value="Genomic_DNA"/>
</dbReference>
<organism evidence="3 4">
    <name type="scientific">Parvibacter caecicola</name>
    <dbReference type="NCBI Taxonomy" id="747645"/>
    <lineage>
        <taxon>Bacteria</taxon>
        <taxon>Bacillati</taxon>
        <taxon>Actinomycetota</taxon>
        <taxon>Coriobacteriia</taxon>
        <taxon>Coriobacteriales</taxon>
        <taxon>Coriobacteriaceae</taxon>
        <taxon>Parvibacter</taxon>
    </lineage>
</organism>